<dbReference type="Proteomes" id="UP000434276">
    <property type="component" value="Unassembled WGS sequence"/>
</dbReference>
<dbReference type="AlphaFoldDB" id="A0A5S9WQ76"/>
<dbReference type="InterPro" id="IPR001010">
    <property type="entry name" value="Thionin"/>
</dbReference>
<dbReference type="InterPro" id="IPR036391">
    <property type="entry name" value="Thionin-like_sf"/>
</dbReference>
<evidence type="ECO:0000313" key="9">
    <source>
        <dbReference type="Proteomes" id="UP000434276"/>
    </source>
</evidence>
<comment type="similarity">
    <text evidence="2">Belongs to the plant thionin (TC 1.C.44) family.</text>
</comment>
<evidence type="ECO:0000256" key="1">
    <source>
        <dbReference type="ARBA" id="ARBA00004613"/>
    </source>
</evidence>
<evidence type="ECO:0000256" key="5">
    <source>
        <dbReference type="ARBA" id="ARBA00022821"/>
    </source>
</evidence>
<protein>
    <recommendedName>
        <fullName evidence="10">Acidic protein</fullName>
    </recommendedName>
</protein>
<dbReference type="ExpressionAtlas" id="A0A5S9WQ76">
    <property type="expression patterns" value="baseline and differential"/>
</dbReference>
<name>A0A5S9WQ76_ARATH</name>
<dbReference type="EMBL" id="CACSHJ010000087">
    <property type="protein sequence ID" value="CAA0318547.1"/>
    <property type="molecule type" value="Genomic_DNA"/>
</dbReference>
<sequence>MEGKTLIVSVLVMSLFMAQIQVDAKICCPSIQTRTFYNACLFAVGSPSSCIRNSSCLDISESTCPRGYTNDILENTGDAVTEYCKLGCVSSVCGALTILQNSDASEIVNGAVEKCTMACSRVCNKGSMNAVENA</sequence>
<keyword evidence="3" id="KW-0964">Secreted</keyword>
<evidence type="ECO:0000256" key="3">
    <source>
        <dbReference type="ARBA" id="ARBA00022525"/>
    </source>
</evidence>
<proteinExistence type="inferred from homology"/>
<keyword evidence="6" id="KW-1015">Disulfide bond</keyword>
<dbReference type="Pfam" id="PF00321">
    <property type="entry name" value="Thionin"/>
    <property type="match status" value="1"/>
</dbReference>
<dbReference type="GO" id="GO:0005576">
    <property type="term" value="C:extracellular region"/>
    <property type="evidence" value="ECO:0007669"/>
    <property type="project" value="UniProtKB-SubCell"/>
</dbReference>
<dbReference type="SUPFAM" id="SSF57429">
    <property type="entry name" value="Crambin-like"/>
    <property type="match status" value="1"/>
</dbReference>
<keyword evidence="5" id="KW-0611">Plant defense</keyword>
<dbReference type="PANTHER" id="PTHR33920">
    <property type="entry name" value="THIONIN-2.1-RELATED"/>
    <property type="match status" value="1"/>
</dbReference>
<comment type="subcellular location">
    <subcellularLocation>
        <location evidence="1">Secreted</location>
    </subcellularLocation>
</comment>
<dbReference type="GO" id="GO:0090729">
    <property type="term" value="F:toxin activity"/>
    <property type="evidence" value="ECO:0007669"/>
    <property type="project" value="UniProtKB-KW"/>
</dbReference>
<gene>
    <name evidence="8" type="ORF">C24_LOCUS5506</name>
</gene>
<accession>A0A5S9WQ76</accession>
<evidence type="ECO:0000256" key="6">
    <source>
        <dbReference type="ARBA" id="ARBA00023157"/>
    </source>
</evidence>
<evidence type="ECO:0000256" key="2">
    <source>
        <dbReference type="ARBA" id="ARBA00009872"/>
    </source>
</evidence>
<dbReference type="PANTHER" id="PTHR33920:SF2">
    <property type="entry name" value="THIONIN-2.1-RELATED"/>
    <property type="match status" value="1"/>
</dbReference>
<organism evidence="8 9">
    <name type="scientific">Arabidopsis thaliana</name>
    <name type="common">Mouse-ear cress</name>
    <dbReference type="NCBI Taxonomy" id="3702"/>
    <lineage>
        <taxon>Eukaryota</taxon>
        <taxon>Viridiplantae</taxon>
        <taxon>Streptophyta</taxon>
        <taxon>Embryophyta</taxon>
        <taxon>Tracheophyta</taxon>
        <taxon>Spermatophyta</taxon>
        <taxon>Magnoliopsida</taxon>
        <taxon>eudicotyledons</taxon>
        <taxon>Gunneridae</taxon>
        <taxon>Pentapetalae</taxon>
        <taxon>rosids</taxon>
        <taxon>malvids</taxon>
        <taxon>Brassicales</taxon>
        <taxon>Brassicaceae</taxon>
        <taxon>Camelineae</taxon>
        <taxon>Arabidopsis</taxon>
    </lineage>
</organism>
<feature type="signal peptide" evidence="7">
    <location>
        <begin position="1"/>
        <end position="24"/>
    </location>
</feature>
<evidence type="ECO:0000256" key="4">
    <source>
        <dbReference type="ARBA" id="ARBA00022656"/>
    </source>
</evidence>
<evidence type="ECO:0008006" key="10">
    <source>
        <dbReference type="Google" id="ProtNLM"/>
    </source>
</evidence>
<evidence type="ECO:0000256" key="7">
    <source>
        <dbReference type="SAM" id="SignalP"/>
    </source>
</evidence>
<dbReference type="OrthoDB" id="653285at2759"/>
<dbReference type="FunFam" id="3.30.1350.10:FF:000001">
    <property type="entry name" value="Hellethionin-D"/>
    <property type="match status" value="1"/>
</dbReference>
<keyword evidence="7" id="KW-0732">Signal</keyword>
<evidence type="ECO:0000313" key="8">
    <source>
        <dbReference type="EMBL" id="CAA0318547.1"/>
    </source>
</evidence>
<dbReference type="Gene3D" id="3.30.1350.10">
    <property type="entry name" value="Thionin-like"/>
    <property type="match status" value="1"/>
</dbReference>
<dbReference type="GO" id="GO:0006952">
    <property type="term" value="P:defense response"/>
    <property type="evidence" value="ECO:0007669"/>
    <property type="project" value="UniProtKB-KW"/>
</dbReference>
<dbReference type="PROSITE" id="PS00271">
    <property type="entry name" value="THIONIN"/>
    <property type="match status" value="1"/>
</dbReference>
<feature type="chain" id="PRO_5024871461" description="Acidic protein" evidence="7">
    <location>
        <begin position="25"/>
        <end position="134"/>
    </location>
</feature>
<reference evidence="8 9" key="1">
    <citation type="submission" date="2019-12" db="EMBL/GenBank/DDBJ databases">
        <authorList>
            <person name="Jiao W.-B."/>
            <person name="Schneeberger K."/>
        </authorList>
    </citation>
    <scope>NUCLEOTIDE SEQUENCE [LARGE SCALE GENOMIC DNA]</scope>
    <source>
        <strain evidence="9">cv. C24</strain>
    </source>
</reference>
<keyword evidence="4" id="KW-0800">Toxin</keyword>